<dbReference type="SUPFAM" id="SSF52540">
    <property type="entry name" value="P-loop containing nucleoside triphosphate hydrolases"/>
    <property type="match status" value="1"/>
</dbReference>
<proteinExistence type="inferred from homology"/>
<dbReference type="Pfam" id="PF13374">
    <property type="entry name" value="TPR_10"/>
    <property type="match status" value="1"/>
</dbReference>
<comment type="caution">
    <text evidence="8">The sequence shown here is derived from an EMBL/GenBank/DDBJ whole genome shotgun (WGS) entry which is preliminary data.</text>
</comment>
<evidence type="ECO:0000313" key="9">
    <source>
        <dbReference type="Proteomes" id="UP001500618"/>
    </source>
</evidence>
<evidence type="ECO:0000259" key="7">
    <source>
        <dbReference type="SMART" id="SM01043"/>
    </source>
</evidence>
<keyword evidence="4" id="KW-0804">Transcription</keyword>
<reference evidence="9" key="1">
    <citation type="journal article" date="2019" name="Int. J. Syst. Evol. Microbiol.">
        <title>The Global Catalogue of Microorganisms (GCM) 10K type strain sequencing project: providing services to taxonomists for standard genome sequencing and annotation.</title>
        <authorList>
            <consortium name="The Broad Institute Genomics Platform"/>
            <consortium name="The Broad Institute Genome Sequencing Center for Infectious Disease"/>
            <person name="Wu L."/>
            <person name="Ma J."/>
        </authorList>
    </citation>
    <scope>NUCLEOTIDE SEQUENCE [LARGE SCALE GENOMIC DNA]</scope>
    <source>
        <strain evidence="9">JCM 14718</strain>
    </source>
</reference>
<dbReference type="SMART" id="SM01043">
    <property type="entry name" value="BTAD"/>
    <property type="match status" value="1"/>
</dbReference>
<feature type="domain" description="Bacterial transcriptional activator" evidence="7">
    <location>
        <begin position="106"/>
        <end position="248"/>
    </location>
</feature>
<dbReference type="Gene3D" id="3.40.50.300">
    <property type="entry name" value="P-loop containing nucleotide triphosphate hydrolases"/>
    <property type="match status" value="1"/>
</dbReference>
<evidence type="ECO:0000256" key="1">
    <source>
        <dbReference type="ARBA" id="ARBA00005820"/>
    </source>
</evidence>
<dbReference type="Pfam" id="PF00931">
    <property type="entry name" value="NB-ARC"/>
    <property type="match status" value="1"/>
</dbReference>
<dbReference type="PANTHER" id="PTHR35807:SF1">
    <property type="entry name" value="TRANSCRIPTIONAL REGULATOR REDD"/>
    <property type="match status" value="1"/>
</dbReference>
<comment type="similarity">
    <text evidence="1">Belongs to the AfsR/DnrI/RedD regulatory family.</text>
</comment>
<name>A0ABP4RXF5_9ACTN</name>
<evidence type="ECO:0000256" key="5">
    <source>
        <dbReference type="SAM" id="MobiDB-lite"/>
    </source>
</evidence>
<dbReference type="Proteomes" id="UP001500618">
    <property type="component" value="Unassembled WGS sequence"/>
</dbReference>
<dbReference type="InterPro" id="IPR002182">
    <property type="entry name" value="NB-ARC"/>
</dbReference>
<dbReference type="InterPro" id="IPR051677">
    <property type="entry name" value="AfsR-DnrI-RedD_regulator"/>
</dbReference>
<dbReference type="SUPFAM" id="SSF46894">
    <property type="entry name" value="C-terminal effector domain of the bipartite response regulators"/>
    <property type="match status" value="1"/>
</dbReference>
<protein>
    <submittedName>
        <fullName evidence="8">BTAD domain-containing putative transcriptional regulator</fullName>
    </submittedName>
</protein>
<dbReference type="InterPro" id="IPR027417">
    <property type="entry name" value="P-loop_NTPase"/>
</dbReference>
<dbReference type="InterPro" id="IPR001867">
    <property type="entry name" value="OmpR/PhoB-type_DNA-bd"/>
</dbReference>
<evidence type="ECO:0000256" key="2">
    <source>
        <dbReference type="ARBA" id="ARBA00023015"/>
    </source>
</evidence>
<keyword evidence="9" id="KW-1185">Reference proteome</keyword>
<evidence type="ECO:0000256" key="3">
    <source>
        <dbReference type="ARBA" id="ARBA00023125"/>
    </source>
</evidence>
<evidence type="ECO:0000259" key="6">
    <source>
        <dbReference type="SMART" id="SM00862"/>
    </source>
</evidence>
<gene>
    <name evidence="8" type="ORF">GCM10009765_10150</name>
</gene>
<dbReference type="InterPro" id="IPR005158">
    <property type="entry name" value="BTAD"/>
</dbReference>
<dbReference type="Gene3D" id="1.25.40.10">
    <property type="entry name" value="Tetratricopeptide repeat domain"/>
    <property type="match status" value="3"/>
</dbReference>
<dbReference type="SMART" id="SM00862">
    <property type="entry name" value="Trans_reg_C"/>
    <property type="match status" value="1"/>
</dbReference>
<dbReference type="InterPro" id="IPR019734">
    <property type="entry name" value="TPR_rpt"/>
</dbReference>
<dbReference type="PRINTS" id="PR00364">
    <property type="entry name" value="DISEASERSIST"/>
</dbReference>
<feature type="region of interest" description="Disordered" evidence="5">
    <location>
        <begin position="919"/>
        <end position="945"/>
    </location>
</feature>
<dbReference type="RefSeq" id="WP_344307581.1">
    <property type="nucleotide sequence ID" value="NZ_BAAANY010000003.1"/>
</dbReference>
<dbReference type="InterPro" id="IPR016032">
    <property type="entry name" value="Sig_transdc_resp-reg_C-effctor"/>
</dbReference>
<dbReference type="SUPFAM" id="SSF48452">
    <property type="entry name" value="TPR-like"/>
    <property type="match status" value="3"/>
</dbReference>
<keyword evidence="2" id="KW-0805">Transcription regulation</keyword>
<evidence type="ECO:0000256" key="4">
    <source>
        <dbReference type="ARBA" id="ARBA00023163"/>
    </source>
</evidence>
<dbReference type="Pfam" id="PF13424">
    <property type="entry name" value="TPR_12"/>
    <property type="match status" value="1"/>
</dbReference>
<dbReference type="SMART" id="SM00028">
    <property type="entry name" value="TPR"/>
    <property type="match status" value="4"/>
</dbReference>
<accession>A0ABP4RXF5</accession>
<dbReference type="CDD" id="cd15831">
    <property type="entry name" value="BTAD"/>
    <property type="match status" value="1"/>
</dbReference>
<dbReference type="InterPro" id="IPR036388">
    <property type="entry name" value="WH-like_DNA-bd_sf"/>
</dbReference>
<dbReference type="EMBL" id="BAAANY010000003">
    <property type="protein sequence ID" value="GAA1662638.1"/>
    <property type="molecule type" value="Genomic_DNA"/>
</dbReference>
<sequence>MSISDPSAAGAGVRVGLLGPLEVSVDGVDLELPSGRLGPLLAALALSAGQPVPVDRLAGWLWGPDVPAHTGGSLASLVSRLRTALRSEAIRAASNGYLLEVRPDQVDVWLFRRLVQEAEQLTDLQVRRDRLSAALRLWRGQPLTGLRPEHLANDVGLGLLEERLDALERRVDIDLALGEHQGLIVELREATSQYPLRESLWLRLMTVLSRSGRAAEALDCYASVRTRLRDELGADPGEQLQQQYQRLLASAPEPVPAAAPAVIPAILARWPVARQLPAPPRLFSGRGAELARLTEALDSDRDGTAILAIEGIGGIGKTWLALRWAYERLERFPDGQLFVNLRGFDPAVPPLDASTALRSFLMALGVSSTAIPADEAAQAGLFRSLLADKRMLIVLDNARDSEQVLPLLPGSPTCTVLVTSRRLLGGLSVAHGLSVVSLETLDEDAAIRLLADHLGERRIAGEPAAAAELVQRCAGLPLALAIAAARAAANDFPLARLAGELRDASARLDALEIGELSTDLRAVFQTSMAALSPGAYDVFRWLAQAPGPDISLAAAASLTARTTESPRAELRELEAAHLVSQPVPDRYRMHDLVRLYAAEQAAITQPEVERDEGLRRLVDFYLHTAYAGERLLDTVRPPIALSPAVAGCRPLPMPDLATALTWLTSEYACLLATLRRSAERAWDARTWQLAWSLGTFQHRRGSLTDSLASWQLGLHAAERLGDPAVESQAHRRIGLAWARSGAPAKARSHLRRALSLAERAGDTVGRAHTHATFAWVLARQDEDVPALLHAREALVLLREVGNPVMTAEALNLVGWYSAQLGRYEEARRHCEAALSGYERHQDRAGSAYTCDSLGYIALHTERYADAVSYYGRAIALFRVLGHTYLEPAALDSLGDAHAALGEPRQAQQAWEQALTMYEEQHRGPEASATRHRILGLAQPTGADRR</sequence>
<feature type="domain" description="OmpR/PhoB-type" evidence="6">
    <location>
        <begin position="27"/>
        <end position="99"/>
    </location>
</feature>
<evidence type="ECO:0000313" key="8">
    <source>
        <dbReference type="EMBL" id="GAA1662638.1"/>
    </source>
</evidence>
<organism evidence="8 9">
    <name type="scientific">Fodinicola feengrottensis</name>
    <dbReference type="NCBI Taxonomy" id="435914"/>
    <lineage>
        <taxon>Bacteria</taxon>
        <taxon>Bacillati</taxon>
        <taxon>Actinomycetota</taxon>
        <taxon>Actinomycetes</taxon>
        <taxon>Mycobacteriales</taxon>
        <taxon>Fodinicola</taxon>
    </lineage>
</organism>
<keyword evidence="3" id="KW-0238">DNA-binding</keyword>
<dbReference type="Gene3D" id="1.10.10.10">
    <property type="entry name" value="Winged helix-like DNA-binding domain superfamily/Winged helix DNA-binding domain"/>
    <property type="match status" value="1"/>
</dbReference>
<dbReference type="PANTHER" id="PTHR35807">
    <property type="entry name" value="TRANSCRIPTIONAL REGULATOR REDD-RELATED"/>
    <property type="match status" value="1"/>
</dbReference>
<dbReference type="InterPro" id="IPR011990">
    <property type="entry name" value="TPR-like_helical_dom_sf"/>
</dbReference>
<dbReference type="Pfam" id="PF03704">
    <property type="entry name" value="BTAD"/>
    <property type="match status" value="1"/>
</dbReference>